<proteinExistence type="predicted"/>
<dbReference type="PROSITE" id="PS50977">
    <property type="entry name" value="HTH_TETR_2"/>
    <property type="match status" value="1"/>
</dbReference>
<comment type="caution">
    <text evidence="4">The sequence shown here is derived from an EMBL/GenBank/DDBJ whole genome shotgun (WGS) entry which is preliminary data.</text>
</comment>
<dbReference type="GO" id="GO:0003677">
    <property type="term" value="F:DNA binding"/>
    <property type="evidence" value="ECO:0007669"/>
    <property type="project" value="UniProtKB-UniRule"/>
</dbReference>
<feature type="DNA-binding region" description="H-T-H motif" evidence="2">
    <location>
        <begin position="25"/>
        <end position="44"/>
    </location>
</feature>
<dbReference type="AlphaFoldDB" id="A0A2W1NPT2"/>
<feature type="domain" description="HTH tetR-type" evidence="3">
    <location>
        <begin position="2"/>
        <end position="62"/>
    </location>
</feature>
<reference evidence="4" key="1">
    <citation type="submission" date="2018-06" db="EMBL/GenBank/DDBJ databases">
        <title>Paenibacillus xerothermodurans sp. nov. an extremely dry heat resistant spore forming bacterium isolated from the soil of Cape Canaveral, Florida.</title>
        <authorList>
            <person name="Seuylemezian A."/>
            <person name="Kaur N."/>
            <person name="Patil P."/>
            <person name="Patil P."/>
            <person name="Mayilraj S."/>
            <person name="Vaishampayan P."/>
        </authorList>
    </citation>
    <scope>NUCLEOTIDE SEQUENCE [LARGE SCALE GENOMIC DNA]</scope>
    <source>
        <strain evidence="4">ATCC 27380</strain>
    </source>
</reference>
<protein>
    <submittedName>
        <fullName evidence="4">TetR/AcrR family transcriptional regulator</fullName>
    </submittedName>
</protein>
<evidence type="ECO:0000256" key="1">
    <source>
        <dbReference type="ARBA" id="ARBA00023125"/>
    </source>
</evidence>
<dbReference type="InterPro" id="IPR050624">
    <property type="entry name" value="HTH-type_Tx_Regulator"/>
</dbReference>
<gene>
    <name evidence="4" type="ORF">CBW46_009215</name>
</gene>
<name>A0A2W1NPT2_PAEXE</name>
<dbReference type="RefSeq" id="WP_089199702.1">
    <property type="nucleotide sequence ID" value="NZ_NHRJ02000003.1"/>
</dbReference>
<keyword evidence="5" id="KW-1185">Reference proteome</keyword>
<dbReference type="InterPro" id="IPR001647">
    <property type="entry name" value="HTH_TetR"/>
</dbReference>
<dbReference type="PRINTS" id="PR00455">
    <property type="entry name" value="HTHTETR"/>
</dbReference>
<evidence type="ECO:0000313" key="4">
    <source>
        <dbReference type="EMBL" id="PZE21505.1"/>
    </source>
</evidence>
<dbReference type="OrthoDB" id="9812993at2"/>
<dbReference type="InterPro" id="IPR009057">
    <property type="entry name" value="Homeodomain-like_sf"/>
</dbReference>
<evidence type="ECO:0000313" key="5">
    <source>
        <dbReference type="Proteomes" id="UP000214746"/>
    </source>
</evidence>
<accession>A0A2W1NPT2</accession>
<dbReference type="Pfam" id="PF00440">
    <property type="entry name" value="TetR_N"/>
    <property type="match status" value="1"/>
</dbReference>
<organism evidence="4 5">
    <name type="scientific">Paenibacillus xerothermodurans</name>
    <dbReference type="NCBI Taxonomy" id="1977292"/>
    <lineage>
        <taxon>Bacteria</taxon>
        <taxon>Bacillati</taxon>
        <taxon>Bacillota</taxon>
        <taxon>Bacilli</taxon>
        <taxon>Bacillales</taxon>
        <taxon>Paenibacillaceae</taxon>
        <taxon>Paenibacillus</taxon>
    </lineage>
</organism>
<dbReference type="PANTHER" id="PTHR43479:SF22">
    <property type="entry name" value="TRANSCRIPTIONAL REGULATOR, TETR FAMILY"/>
    <property type="match status" value="1"/>
</dbReference>
<sequence>MNDKKTMLIQSAMKLFGERDYHTTSVQDIVNLAGVSKGAFYQHFPSKEELLFSIFNHHFERVHTELREAESNPHLTPRDLLIRGILVQCQLILENKNFLCMLVKGTAFTEKAISEVMTRESLEMARWFQKRIIELYGPDIEAHSMDCASMLHGCLKEYFFFFIFCNYPIDGTKLAGYLVERLDDLVEGIRRKRPTPILQSALEPLDQVYQTDKQRLESLTEHIELRIRSHQPDTQTAHTMLQTLETIVAELQKEQPSAIIIQGLYNYLLTLAKQDEQLIQLLKTAFDSRIPHHAG</sequence>
<dbReference type="Proteomes" id="UP000214746">
    <property type="component" value="Unassembled WGS sequence"/>
</dbReference>
<evidence type="ECO:0000259" key="3">
    <source>
        <dbReference type="PROSITE" id="PS50977"/>
    </source>
</evidence>
<keyword evidence="1 2" id="KW-0238">DNA-binding</keyword>
<dbReference type="EMBL" id="NHRJ02000003">
    <property type="protein sequence ID" value="PZE21505.1"/>
    <property type="molecule type" value="Genomic_DNA"/>
</dbReference>
<evidence type="ECO:0000256" key="2">
    <source>
        <dbReference type="PROSITE-ProRule" id="PRU00335"/>
    </source>
</evidence>
<dbReference type="SUPFAM" id="SSF46689">
    <property type="entry name" value="Homeodomain-like"/>
    <property type="match status" value="1"/>
</dbReference>
<dbReference type="PANTHER" id="PTHR43479">
    <property type="entry name" value="ACREF/ENVCD OPERON REPRESSOR-RELATED"/>
    <property type="match status" value="1"/>
</dbReference>
<dbReference type="Gene3D" id="1.10.357.10">
    <property type="entry name" value="Tetracycline Repressor, domain 2"/>
    <property type="match status" value="1"/>
</dbReference>